<dbReference type="InterPro" id="IPR056836">
    <property type="entry name" value="ARM_TT21_4th"/>
</dbReference>
<sequence>KMGQALVVTHQFTKAINYYKEAVKSDDNFNLRFDLASLQQKLKQWDKAEKTIQQALSDLNDTSLTGLLTEVKLLVLLSKVQIGAGTSNLATQSLVRAKETQNRVLKRAMLDQPSILNEQKLQFSKICQMLGDLAERLSDIEFAVRSMKETLDILPEDISSLTALSKLYMKAGDHIHCQQTCQQLLKVNTDASEASVMLGELFFRKFDFNSAAFHFQQFLDHNPTHWKSLMWFIESQRRCGMLKDAVPYLQGAALRADSSDPGYGYCQGLFEWYSGNANSALKMLNKARKDSVYGQKALFLMIDIYVNPTGGVLGGDAMDGGSGDSALANGSGVDLKDTALSTAETLIRELTVKTGEEKFRRQILECFVLLATKNKNRMEKAVQELSGLVTTDQGRESVMLVYALATGYMFIKQVK</sequence>
<evidence type="ECO:0000256" key="3">
    <source>
        <dbReference type="PROSITE-ProRule" id="PRU00339"/>
    </source>
</evidence>
<dbReference type="InterPro" id="IPR056834">
    <property type="entry name" value="ARM_TT21_C"/>
</dbReference>
<evidence type="ECO:0000313" key="7">
    <source>
        <dbReference type="EMBL" id="CAG7732666.1"/>
    </source>
</evidence>
<dbReference type="Pfam" id="PF25068">
    <property type="entry name" value="ARM_TT21_4th"/>
    <property type="match status" value="1"/>
</dbReference>
<evidence type="ECO:0000256" key="1">
    <source>
        <dbReference type="ARBA" id="ARBA00022737"/>
    </source>
</evidence>
<protein>
    <submittedName>
        <fullName evidence="7">Uncharacterized protein</fullName>
    </submittedName>
</protein>
<dbReference type="AlphaFoldDB" id="A0A8J2PD67"/>
<feature type="non-terminal residue" evidence="7">
    <location>
        <position position="415"/>
    </location>
</feature>
<dbReference type="InterPro" id="IPR019734">
    <property type="entry name" value="TPR_rpt"/>
</dbReference>
<evidence type="ECO:0000259" key="5">
    <source>
        <dbReference type="Pfam" id="PF25064"/>
    </source>
</evidence>
<feature type="domain" description="Tetratricopeptide repeat protein 21A/21B fifth ARM repeats" evidence="5">
    <location>
        <begin position="193"/>
        <end position="305"/>
    </location>
</feature>
<keyword evidence="8" id="KW-1185">Reference proteome</keyword>
<dbReference type="OrthoDB" id="10259630at2759"/>
<dbReference type="GO" id="GO:0005929">
    <property type="term" value="C:cilium"/>
    <property type="evidence" value="ECO:0007669"/>
    <property type="project" value="GOC"/>
</dbReference>
<dbReference type="GO" id="GO:0035721">
    <property type="term" value="P:intraciliary retrograde transport"/>
    <property type="evidence" value="ECO:0007669"/>
    <property type="project" value="TreeGrafter"/>
</dbReference>
<name>A0A8J2PD67_9HEXA</name>
<dbReference type="InterPro" id="IPR056835">
    <property type="entry name" value="ARM_TT21_5th"/>
</dbReference>
<evidence type="ECO:0000256" key="2">
    <source>
        <dbReference type="ARBA" id="ARBA00022803"/>
    </source>
</evidence>
<evidence type="ECO:0000313" key="8">
    <source>
        <dbReference type="Proteomes" id="UP000708208"/>
    </source>
</evidence>
<dbReference type="PANTHER" id="PTHR14699">
    <property type="entry name" value="STI2 PROTEIN-RELATED"/>
    <property type="match status" value="1"/>
</dbReference>
<dbReference type="GO" id="GO:0061512">
    <property type="term" value="P:protein localization to cilium"/>
    <property type="evidence" value="ECO:0007669"/>
    <property type="project" value="TreeGrafter"/>
</dbReference>
<dbReference type="Proteomes" id="UP000708208">
    <property type="component" value="Unassembled WGS sequence"/>
</dbReference>
<feature type="repeat" description="TPR" evidence="3">
    <location>
        <begin position="192"/>
        <end position="225"/>
    </location>
</feature>
<gene>
    <name evidence="7" type="ORF">AFUS01_LOCUS21164</name>
</gene>
<dbReference type="SMART" id="SM00028">
    <property type="entry name" value="TPR"/>
    <property type="match status" value="4"/>
</dbReference>
<dbReference type="InterPro" id="IPR040364">
    <property type="entry name" value="TTC21A/TTC21B"/>
</dbReference>
<dbReference type="Pfam" id="PF25063">
    <property type="entry name" value="ARM_TT21_C"/>
    <property type="match status" value="1"/>
</dbReference>
<dbReference type="PANTHER" id="PTHR14699:SF0">
    <property type="entry name" value="TETRATRICOPEPTIDE REPEAT PROTEIN 21 HOMOLOG"/>
    <property type="match status" value="1"/>
</dbReference>
<evidence type="ECO:0000259" key="6">
    <source>
        <dbReference type="Pfam" id="PF25068"/>
    </source>
</evidence>
<accession>A0A8J2PD67</accession>
<keyword evidence="2 3" id="KW-0802">TPR repeat</keyword>
<organism evidence="7 8">
    <name type="scientific">Allacma fusca</name>
    <dbReference type="NCBI Taxonomy" id="39272"/>
    <lineage>
        <taxon>Eukaryota</taxon>
        <taxon>Metazoa</taxon>
        <taxon>Ecdysozoa</taxon>
        <taxon>Arthropoda</taxon>
        <taxon>Hexapoda</taxon>
        <taxon>Collembola</taxon>
        <taxon>Symphypleona</taxon>
        <taxon>Sminthuridae</taxon>
        <taxon>Allacma</taxon>
    </lineage>
</organism>
<proteinExistence type="predicted"/>
<dbReference type="PROSITE" id="PS50005">
    <property type="entry name" value="TPR"/>
    <property type="match status" value="1"/>
</dbReference>
<dbReference type="Pfam" id="PF25064">
    <property type="entry name" value="ARM_TT21_5th"/>
    <property type="match status" value="1"/>
</dbReference>
<keyword evidence="1" id="KW-0677">Repeat</keyword>
<dbReference type="GO" id="GO:0030991">
    <property type="term" value="C:intraciliary transport particle A"/>
    <property type="evidence" value="ECO:0007669"/>
    <property type="project" value="TreeGrafter"/>
</dbReference>
<dbReference type="EMBL" id="CAJVCH010235568">
    <property type="protein sequence ID" value="CAG7732666.1"/>
    <property type="molecule type" value="Genomic_DNA"/>
</dbReference>
<evidence type="ECO:0000259" key="4">
    <source>
        <dbReference type="Pfam" id="PF25063"/>
    </source>
</evidence>
<feature type="domain" description="Tetratricopeptide repeat protein 21A/21B fourth ARM" evidence="6">
    <location>
        <begin position="1"/>
        <end position="151"/>
    </location>
</feature>
<feature type="domain" description="Tetratricopeptide repeat protein 21A/21B C-terminal ARM" evidence="4">
    <location>
        <begin position="342"/>
        <end position="414"/>
    </location>
</feature>
<reference evidence="7" key="1">
    <citation type="submission" date="2021-06" db="EMBL/GenBank/DDBJ databases">
        <authorList>
            <person name="Hodson N. C."/>
            <person name="Mongue J. A."/>
            <person name="Jaron S. K."/>
        </authorList>
    </citation>
    <scope>NUCLEOTIDE SEQUENCE</scope>
</reference>
<comment type="caution">
    <text evidence="7">The sequence shown here is derived from an EMBL/GenBank/DDBJ whole genome shotgun (WGS) entry which is preliminary data.</text>
</comment>